<feature type="compositionally biased region" description="Low complexity" evidence="2">
    <location>
        <begin position="437"/>
        <end position="461"/>
    </location>
</feature>
<dbReference type="Pfam" id="PF25995">
    <property type="entry name" value="STB6_N"/>
    <property type="match status" value="1"/>
</dbReference>
<gene>
    <name evidence="4" type="ORF">LAESUDRAFT_655673</name>
</gene>
<feature type="region of interest" description="Disordered" evidence="2">
    <location>
        <begin position="1022"/>
        <end position="1076"/>
    </location>
</feature>
<feature type="region of interest" description="Disordered" evidence="2">
    <location>
        <begin position="970"/>
        <end position="999"/>
    </location>
</feature>
<feature type="region of interest" description="Disordered" evidence="2">
    <location>
        <begin position="1"/>
        <end position="125"/>
    </location>
</feature>
<evidence type="ECO:0000313" key="4">
    <source>
        <dbReference type="EMBL" id="KZT05519.1"/>
    </source>
</evidence>
<keyword evidence="5" id="KW-1185">Reference proteome</keyword>
<feature type="compositionally biased region" description="Basic and acidic residues" evidence="2">
    <location>
        <begin position="1024"/>
        <end position="1046"/>
    </location>
</feature>
<dbReference type="InterPro" id="IPR038919">
    <property type="entry name" value="STB2/STB2"/>
</dbReference>
<dbReference type="AlphaFoldDB" id="A0A165DS60"/>
<sequence length="1076" mass="119673">MKNTDRSSSRLSIPTSPISYRSCSPTPSRAPTVSFSPTNTPSLSPFVSRTLSHLSAQKSAHSQPPSGQATPFEAPSLPASGGAQSNTAHRLLMPTVRSTRPPVSPRLSQNKSSPSKIPKSRGGSVSTVAAFADQSDRASAIGNTDWIGDGCKFELVEEQLELEGYQIFAVEKWVVERRRPVIVLTVFTGDPKDKIIVTALSPQSTLSPPEAQAEWDKAIRHLRREGARPKDTGKGILMVTSLANFRSDYTIVHIPQGNFLDVREQLYTNINLLRMGCGGRSALTLEEPSDTTKDRFILMYHIPEKTYARSGALFNATVLELVKLIQAALAIFDMFDISPEERNGLLCDVTCEGIRRWVTEIGEPVMEVEHMERVVDPTVVSALFSLILSVRNKLHALGHYVPKDPFLDPQGFTRALATCQTSKLHAHAHNLVHPHSPRASSPPRANNTSPKIPSAAPSAANSPAPPAIYMTLQLVESIQSAYIKKSRQSESYKVHRVLINKLDDLASDLRTSANAVVSPDGGGGMSVSALNPTTDLNALVHVIVGSLREAPHSLRYLWTGRPDEVGRKRKEKEAVYSDVEKDERERECEKDGGRERSREREKDMRSSGEESEPTKPWPGRVQRKIESWAALGRTKKLSVDFGVLGKALLESPNRGGQTEQWGQSPAIPSVRVTGDPDDEDPLSSGQPSPTLGTTTPFMAGMGSVKSAQRSASELSEYDRRVTEFNRKRPATKAYYQSRITSWADPFSAQDEVDEDHRGRLRVPFSSLRYAESLGEEDETSGLVSDTEMEGTDRRRRPPCGPRRCRSFDAATELQDMRVQPIERMRIDVELCGQLLIMHRRDEHLANVASCLAALAEQLSRTNSRLRTDHESARGALEGLRERETVLHDLEAARTRADALTQETQALAYESAQFLVDDLWHMAAQPRRRVLALREKAFGTGRRQRAAHGRFNRVQWTLDGRERLVDALGRTESEAEAEDGLPGEESLEHEEQEEEADVVEHQSLRPTWLLKFFNYWGRKWGPSRNGDKAAERETTHLKESENERELSPELGRTTSVPPPTTPPHLRTRYHAQHTATL</sequence>
<feature type="compositionally biased region" description="Polar residues" evidence="2">
    <location>
        <begin position="9"/>
        <end position="69"/>
    </location>
</feature>
<protein>
    <recommendedName>
        <fullName evidence="3">STB6-like N-terminal domain-containing protein</fullName>
    </recommendedName>
</protein>
<dbReference type="GO" id="GO:0070822">
    <property type="term" value="C:Sin3-type complex"/>
    <property type="evidence" value="ECO:0007669"/>
    <property type="project" value="TreeGrafter"/>
</dbReference>
<proteinExistence type="predicted"/>
<dbReference type="EMBL" id="KV427629">
    <property type="protein sequence ID" value="KZT05519.1"/>
    <property type="molecule type" value="Genomic_DNA"/>
</dbReference>
<feature type="domain" description="STB6-like N-terminal" evidence="3">
    <location>
        <begin position="145"/>
        <end position="275"/>
    </location>
</feature>
<evidence type="ECO:0000256" key="1">
    <source>
        <dbReference type="SAM" id="Coils"/>
    </source>
</evidence>
<dbReference type="PANTHER" id="PTHR31011:SF2">
    <property type="entry name" value="PROTEIN STB2-RELATED"/>
    <property type="match status" value="1"/>
</dbReference>
<feature type="compositionally biased region" description="Polar residues" evidence="2">
    <location>
        <begin position="683"/>
        <end position="696"/>
    </location>
</feature>
<feature type="region of interest" description="Disordered" evidence="2">
    <location>
        <begin position="651"/>
        <end position="717"/>
    </location>
</feature>
<feature type="compositionally biased region" description="Polar residues" evidence="2">
    <location>
        <begin position="654"/>
        <end position="663"/>
    </location>
</feature>
<organism evidence="4 5">
    <name type="scientific">Laetiporus sulphureus 93-53</name>
    <dbReference type="NCBI Taxonomy" id="1314785"/>
    <lineage>
        <taxon>Eukaryota</taxon>
        <taxon>Fungi</taxon>
        <taxon>Dikarya</taxon>
        <taxon>Basidiomycota</taxon>
        <taxon>Agaricomycotina</taxon>
        <taxon>Agaricomycetes</taxon>
        <taxon>Polyporales</taxon>
        <taxon>Laetiporus</taxon>
    </lineage>
</organism>
<feature type="compositionally biased region" description="Basic and acidic residues" evidence="2">
    <location>
        <begin position="567"/>
        <end position="608"/>
    </location>
</feature>
<feature type="region of interest" description="Disordered" evidence="2">
    <location>
        <begin position="567"/>
        <end position="621"/>
    </location>
</feature>
<dbReference type="PANTHER" id="PTHR31011">
    <property type="entry name" value="PROTEIN STB2-RELATED"/>
    <property type="match status" value="1"/>
</dbReference>
<evidence type="ECO:0000256" key="2">
    <source>
        <dbReference type="SAM" id="MobiDB-lite"/>
    </source>
</evidence>
<evidence type="ECO:0000259" key="3">
    <source>
        <dbReference type="Pfam" id="PF25995"/>
    </source>
</evidence>
<feature type="compositionally biased region" description="Acidic residues" evidence="2">
    <location>
        <begin position="973"/>
        <end position="996"/>
    </location>
</feature>
<keyword evidence="1" id="KW-0175">Coiled coil</keyword>
<dbReference type="InParanoid" id="A0A165DS60"/>
<reference evidence="4 5" key="1">
    <citation type="journal article" date="2016" name="Mol. Biol. Evol.">
        <title>Comparative Genomics of Early-Diverging Mushroom-Forming Fungi Provides Insights into the Origins of Lignocellulose Decay Capabilities.</title>
        <authorList>
            <person name="Nagy L.G."/>
            <person name="Riley R."/>
            <person name="Tritt A."/>
            <person name="Adam C."/>
            <person name="Daum C."/>
            <person name="Floudas D."/>
            <person name="Sun H."/>
            <person name="Yadav J.S."/>
            <person name="Pangilinan J."/>
            <person name="Larsson K.H."/>
            <person name="Matsuura K."/>
            <person name="Barry K."/>
            <person name="Labutti K."/>
            <person name="Kuo R."/>
            <person name="Ohm R.A."/>
            <person name="Bhattacharya S.S."/>
            <person name="Shirouzu T."/>
            <person name="Yoshinaga Y."/>
            <person name="Martin F.M."/>
            <person name="Grigoriev I.V."/>
            <person name="Hibbett D.S."/>
        </authorList>
    </citation>
    <scope>NUCLEOTIDE SEQUENCE [LARGE SCALE GENOMIC DNA]</scope>
    <source>
        <strain evidence="4 5">93-53</strain>
    </source>
</reference>
<feature type="compositionally biased region" description="Polar residues" evidence="2">
    <location>
        <begin position="106"/>
        <end position="115"/>
    </location>
</feature>
<feature type="region of interest" description="Disordered" evidence="2">
    <location>
        <begin position="773"/>
        <end position="802"/>
    </location>
</feature>
<dbReference type="OrthoDB" id="19806at2759"/>
<dbReference type="RefSeq" id="XP_040763259.1">
    <property type="nucleotide sequence ID" value="XM_040904570.1"/>
</dbReference>
<dbReference type="Proteomes" id="UP000076871">
    <property type="component" value="Unassembled WGS sequence"/>
</dbReference>
<feature type="coiled-coil region" evidence="1">
    <location>
        <begin position="862"/>
        <end position="902"/>
    </location>
</feature>
<dbReference type="InterPro" id="IPR059025">
    <property type="entry name" value="STB6_N"/>
</dbReference>
<evidence type="ECO:0000313" key="5">
    <source>
        <dbReference type="Proteomes" id="UP000076871"/>
    </source>
</evidence>
<accession>A0A165DS60</accession>
<name>A0A165DS60_9APHY</name>
<feature type="region of interest" description="Disordered" evidence="2">
    <location>
        <begin position="432"/>
        <end position="461"/>
    </location>
</feature>
<dbReference type="GeneID" id="63821600"/>
<dbReference type="STRING" id="1314785.A0A165DS60"/>